<dbReference type="GO" id="GO:0016705">
    <property type="term" value="F:oxidoreductase activity, acting on paired donors, with incorporation or reduction of molecular oxygen"/>
    <property type="evidence" value="ECO:0007669"/>
    <property type="project" value="InterPro"/>
</dbReference>
<dbReference type="RefSeq" id="WP_165302617.1">
    <property type="nucleotide sequence ID" value="NZ_JAAKZZ010000582.1"/>
</dbReference>
<proteinExistence type="inferred from homology"/>
<keyword evidence="8" id="KW-1185">Reference proteome</keyword>
<protein>
    <submittedName>
        <fullName evidence="7">Cytochrome P450</fullName>
    </submittedName>
</protein>
<dbReference type="Proteomes" id="UP000477722">
    <property type="component" value="Unassembled WGS sequence"/>
</dbReference>
<dbReference type="GO" id="GO:0004497">
    <property type="term" value="F:monooxygenase activity"/>
    <property type="evidence" value="ECO:0007669"/>
    <property type="project" value="UniProtKB-KW"/>
</dbReference>
<evidence type="ECO:0000256" key="3">
    <source>
        <dbReference type="ARBA" id="ARBA00022723"/>
    </source>
</evidence>
<evidence type="ECO:0000256" key="4">
    <source>
        <dbReference type="ARBA" id="ARBA00023002"/>
    </source>
</evidence>
<dbReference type="PANTHER" id="PTHR46696:SF1">
    <property type="entry name" value="CYTOCHROME P450 YJIB-RELATED"/>
    <property type="match status" value="1"/>
</dbReference>
<dbReference type="Pfam" id="PF00067">
    <property type="entry name" value="p450"/>
    <property type="match status" value="1"/>
</dbReference>
<dbReference type="Gene3D" id="1.10.630.10">
    <property type="entry name" value="Cytochrome P450"/>
    <property type="match status" value="1"/>
</dbReference>
<evidence type="ECO:0000256" key="6">
    <source>
        <dbReference type="ARBA" id="ARBA00023033"/>
    </source>
</evidence>
<dbReference type="InterPro" id="IPR036396">
    <property type="entry name" value="Cyt_P450_sf"/>
</dbReference>
<keyword evidence="4" id="KW-0560">Oxidoreductase</keyword>
<dbReference type="EMBL" id="JAAKZZ010000582">
    <property type="protein sequence ID" value="NGO72963.1"/>
    <property type="molecule type" value="Genomic_DNA"/>
</dbReference>
<dbReference type="FunFam" id="1.10.630.10:FF:000018">
    <property type="entry name" value="Cytochrome P450 monooxygenase"/>
    <property type="match status" value="1"/>
</dbReference>
<dbReference type="InterPro" id="IPR001128">
    <property type="entry name" value="Cyt_P450"/>
</dbReference>
<keyword evidence="5" id="KW-0408">Iron</keyword>
<keyword evidence="3" id="KW-0479">Metal-binding</keyword>
<keyword evidence="2" id="KW-0349">Heme</keyword>
<evidence type="ECO:0000256" key="1">
    <source>
        <dbReference type="ARBA" id="ARBA00010617"/>
    </source>
</evidence>
<evidence type="ECO:0000256" key="5">
    <source>
        <dbReference type="ARBA" id="ARBA00023004"/>
    </source>
</evidence>
<sequence>MTSPAPPPLPAPFDDAFRAAPHARYDTLREDAPVHRVALPDGSPVWLVMRDADVRAGLADPRLSVDKTHARGGYTGFSLPPALDANLLNLDRDDHLRLRRLVSHGFTARRIDALRDRVRAVVDRLADRLADALGRRGEDADLVRDFALPLPLTVIGDLLAVPEPERGDFARWIRMMLAPESPAQVAEAVGAVHGYLRRLVAQRRGHGGDDLLSALIRARDEHDRLSEDELCSLAFLLLGAGIDNVQHTLGAGTLALLRHPEQLAALAADPDALLPGAVEEMLRYAHPNLTAIRRFPTEPVEYGGVRVPAGDTVLLALASANRDPLRHASPHRFDIRRSGAGDHLALGQGVHYCLGAPLARMQLTVALETLLRRFPGMRPAVPPDRLPWQTSFRAHALTRLPVEVGAPSRTERAAPTVIE</sequence>
<name>A0A6G4X6S8_9ACTN</name>
<accession>A0A6G4X6S8</accession>
<dbReference type="PANTHER" id="PTHR46696">
    <property type="entry name" value="P450, PUTATIVE (EUROFUNG)-RELATED"/>
    <property type="match status" value="1"/>
</dbReference>
<dbReference type="InterPro" id="IPR002397">
    <property type="entry name" value="Cyt_P450_B"/>
</dbReference>
<dbReference type="AlphaFoldDB" id="A0A6G4X6S8"/>
<evidence type="ECO:0000256" key="2">
    <source>
        <dbReference type="ARBA" id="ARBA00022617"/>
    </source>
</evidence>
<dbReference type="PRINTS" id="PR00359">
    <property type="entry name" value="BP450"/>
</dbReference>
<evidence type="ECO:0000313" key="7">
    <source>
        <dbReference type="EMBL" id="NGO72963.1"/>
    </source>
</evidence>
<comment type="similarity">
    <text evidence="1">Belongs to the cytochrome P450 family.</text>
</comment>
<comment type="caution">
    <text evidence="7">The sequence shown here is derived from an EMBL/GenBank/DDBJ whole genome shotgun (WGS) entry which is preliminary data.</text>
</comment>
<dbReference type="GO" id="GO:0020037">
    <property type="term" value="F:heme binding"/>
    <property type="evidence" value="ECO:0007669"/>
    <property type="project" value="InterPro"/>
</dbReference>
<dbReference type="SUPFAM" id="SSF48264">
    <property type="entry name" value="Cytochrome P450"/>
    <property type="match status" value="1"/>
</dbReference>
<dbReference type="CDD" id="cd11029">
    <property type="entry name" value="CYP107-like"/>
    <property type="match status" value="1"/>
</dbReference>
<reference evidence="7 8" key="1">
    <citation type="submission" date="2020-02" db="EMBL/GenBank/DDBJ databases">
        <title>Whole-genome analyses of novel actinobacteria.</title>
        <authorList>
            <person name="Sahin N."/>
            <person name="Tatar D."/>
        </authorList>
    </citation>
    <scope>NUCLEOTIDE SEQUENCE [LARGE SCALE GENOMIC DNA]</scope>
    <source>
        <strain evidence="7 8">SB3404</strain>
    </source>
</reference>
<keyword evidence="6" id="KW-0503">Monooxygenase</keyword>
<organism evidence="7 8">
    <name type="scientific">Streptomyces boncukensis</name>
    <dbReference type="NCBI Taxonomy" id="2711219"/>
    <lineage>
        <taxon>Bacteria</taxon>
        <taxon>Bacillati</taxon>
        <taxon>Actinomycetota</taxon>
        <taxon>Actinomycetes</taxon>
        <taxon>Kitasatosporales</taxon>
        <taxon>Streptomycetaceae</taxon>
        <taxon>Streptomyces</taxon>
    </lineage>
</organism>
<gene>
    <name evidence="7" type="ORF">G5C65_32415</name>
</gene>
<dbReference type="GO" id="GO:0005506">
    <property type="term" value="F:iron ion binding"/>
    <property type="evidence" value="ECO:0007669"/>
    <property type="project" value="InterPro"/>
</dbReference>
<evidence type="ECO:0000313" key="8">
    <source>
        <dbReference type="Proteomes" id="UP000477722"/>
    </source>
</evidence>